<feature type="region of interest" description="Disordered" evidence="1">
    <location>
        <begin position="108"/>
        <end position="220"/>
    </location>
</feature>
<comment type="caution">
    <text evidence="2">The sequence shown here is derived from an EMBL/GenBank/DDBJ whole genome shotgun (WGS) entry which is preliminary data.</text>
</comment>
<gene>
    <name evidence="2" type="ORF">ACH4WX_10600</name>
</gene>
<dbReference type="Proteomes" id="UP001611263">
    <property type="component" value="Unassembled WGS sequence"/>
</dbReference>
<evidence type="ECO:0000256" key="1">
    <source>
        <dbReference type="SAM" id="MobiDB-lite"/>
    </source>
</evidence>
<protein>
    <submittedName>
        <fullName evidence="2">YbaB/EbfC family nucleoid-associated protein</fullName>
    </submittedName>
</protein>
<dbReference type="InterPro" id="IPR004401">
    <property type="entry name" value="YbaB/EbfC"/>
</dbReference>
<dbReference type="Pfam" id="PF02575">
    <property type="entry name" value="YbaB_DNA_bd"/>
    <property type="match status" value="1"/>
</dbReference>
<keyword evidence="3" id="KW-1185">Reference proteome</keyword>
<feature type="compositionally biased region" description="Pro residues" evidence="1">
    <location>
        <begin position="174"/>
        <end position="189"/>
    </location>
</feature>
<name>A0ABW7TJF1_9NOCA</name>
<accession>A0ABW7TJF1</accession>
<dbReference type="InterPro" id="IPR036894">
    <property type="entry name" value="YbaB-like_sf"/>
</dbReference>
<dbReference type="RefSeq" id="WP_051157269.1">
    <property type="nucleotide sequence ID" value="NZ_JBIRUQ010000002.1"/>
</dbReference>
<dbReference type="EMBL" id="JBIRUQ010000002">
    <property type="protein sequence ID" value="MFI1461161.1"/>
    <property type="molecule type" value="Genomic_DNA"/>
</dbReference>
<dbReference type="Gene3D" id="3.30.1310.10">
    <property type="entry name" value="Nucleoid-associated protein YbaB-like domain"/>
    <property type="match status" value="1"/>
</dbReference>
<proteinExistence type="predicted"/>
<sequence length="220" mass="23428">MSDDPFTGAAGLARWAEEMHQKAERFQTLQGRMARLSVTESSADKSVQVTVDNNGIPTDIRFGAEIRRKSPAALSAEVMSCLNRARQQLVDQVAATVHETVGDDPIGANILDKFPKPPAAADPASWAPPAQAPSRPHPAPTADPAQPRSTPAWNEPAPIWNDPAGSVPGTTLPGPRPPAPPAEPPPPPRHGATAPANPGSLIPDVEDEETEYYRNKSWLV</sequence>
<evidence type="ECO:0000313" key="2">
    <source>
        <dbReference type="EMBL" id="MFI1461161.1"/>
    </source>
</evidence>
<dbReference type="SUPFAM" id="SSF82607">
    <property type="entry name" value="YbaB-like"/>
    <property type="match status" value="1"/>
</dbReference>
<dbReference type="GeneID" id="93509332"/>
<organism evidence="2 3">
    <name type="scientific">Nocardia carnea</name>
    <dbReference type="NCBI Taxonomy" id="37328"/>
    <lineage>
        <taxon>Bacteria</taxon>
        <taxon>Bacillati</taxon>
        <taxon>Actinomycetota</taxon>
        <taxon>Actinomycetes</taxon>
        <taxon>Mycobacteriales</taxon>
        <taxon>Nocardiaceae</taxon>
        <taxon>Nocardia</taxon>
    </lineage>
</organism>
<reference evidence="2 3" key="1">
    <citation type="submission" date="2024-10" db="EMBL/GenBank/DDBJ databases">
        <title>The Natural Products Discovery Center: Release of the First 8490 Sequenced Strains for Exploring Actinobacteria Biosynthetic Diversity.</title>
        <authorList>
            <person name="Kalkreuter E."/>
            <person name="Kautsar S.A."/>
            <person name="Yang D."/>
            <person name="Bader C.D."/>
            <person name="Teijaro C.N."/>
            <person name="Fluegel L."/>
            <person name="Davis C.M."/>
            <person name="Simpson J.R."/>
            <person name="Lauterbach L."/>
            <person name="Steele A.D."/>
            <person name="Gui C."/>
            <person name="Meng S."/>
            <person name="Li G."/>
            <person name="Viehrig K."/>
            <person name="Ye F."/>
            <person name="Su P."/>
            <person name="Kiefer A.F."/>
            <person name="Nichols A."/>
            <person name="Cepeda A.J."/>
            <person name="Yan W."/>
            <person name="Fan B."/>
            <person name="Jiang Y."/>
            <person name="Adhikari A."/>
            <person name="Zheng C.-J."/>
            <person name="Schuster L."/>
            <person name="Cowan T.M."/>
            <person name="Smanski M.J."/>
            <person name="Chevrette M.G."/>
            <person name="De Carvalho L.P.S."/>
            <person name="Shen B."/>
        </authorList>
    </citation>
    <scope>NUCLEOTIDE SEQUENCE [LARGE SCALE GENOMIC DNA]</scope>
    <source>
        <strain evidence="2 3">NPDC020568</strain>
    </source>
</reference>
<evidence type="ECO:0000313" key="3">
    <source>
        <dbReference type="Proteomes" id="UP001611263"/>
    </source>
</evidence>
<feature type="compositionally biased region" description="Low complexity" evidence="1">
    <location>
        <begin position="119"/>
        <end position="133"/>
    </location>
</feature>